<gene>
    <name evidence="2" type="ORF">ACFSR6_12970</name>
</gene>
<keyword evidence="3" id="KW-1185">Reference proteome</keyword>
<evidence type="ECO:0008006" key="4">
    <source>
        <dbReference type="Google" id="ProtNLM"/>
    </source>
</evidence>
<comment type="caution">
    <text evidence="2">The sequence shown here is derived from an EMBL/GenBank/DDBJ whole genome shotgun (WGS) entry which is preliminary data.</text>
</comment>
<organism evidence="2 3">
    <name type="scientific">Pedobacter vanadiisoli</name>
    <dbReference type="NCBI Taxonomy" id="1761975"/>
    <lineage>
        <taxon>Bacteria</taxon>
        <taxon>Pseudomonadati</taxon>
        <taxon>Bacteroidota</taxon>
        <taxon>Sphingobacteriia</taxon>
        <taxon>Sphingobacteriales</taxon>
        <taxon>Sphingobacteriaceae</taxon>
        <taxon>Pedobacter</taxon>
    </lineage>
</organism>
<evidence type="ECO:0000313" key="2">
    <source>
        <dbReference type="EMBL" id="MFD2583402.1"/>
    </source>
</evidence>
<dbReference type="EMBL" id="JBHULL010000009">
    <property type="protein sequence ID" value="MFD2583402.1"/>
    <property type="molecule type" value="Genomic_DNA"/>
</dbReference>
<reference evidence="3" key="1">
    <citation type="journal article" date="2019" name="Int. J. Syst. Evol. Microbiol.">
        <title>The Global Catalogue of Microorganisms (GCM) 10K type strain sequencing project: providing services to taxonomists for standard genome sequencing and annotation.</title>
        <authorList>
            <consortium name="The Broad Institute Genomics Platform"/>
            <consortium name="The Broad Institute Genome Sequencing Center for Infectious Disease"/>
            <person name="Wu L."/>
            <person name="Ma J."/>
        </authorList>
    </citation>
    <scope>NUCLEOTIDE SEQUENCE [LARGE SCALE GENOMIC DNA]</scope>
    <source>
        <strain evidence="3">KCTC 42866</strain>
    </source>
</reference>
<accession>A0ABW5MK61</accession>
<name>A0ABW5MK61_9SPHI</name>
<dbReference type="RefSeq" id="WP_379079558.1">
    <property type="nucleotide sequence ID" value="NZ_JBHULL010000009.1"/>
</dbReference>
<proteinExistence type="predicted"/>
<dbReference type="Proteomes" id="UP001597461">
    <property type="component" value="Unassembled WGS sequence"/>
</dbReference>
<evidence type="ECO:0000256" key="1">
    <source>
        <dbReference type="SAM" id="MobiDB-lite"/>
    </source>
</evidence>
<feature type="compositionally biased region" description="Low complexity" evidence="1">
    <location>
        <begin position="47"/>
        <end position="63"/>
    </location>
</feature>
<dbReference type="PROSITE" id="PS51257">
    <property type="entry name" value="PROKAR_LIPOPROTEIN"/>
    <property type="match status" value="1"/>
</dbReference>
<protein>
    <recommendedName>
        <fullName evidence="4">Lipoprotein</fullName>
    </recommendedName>
</protein>
<feature type="region of interest" description="Disordered" evidence="1">
    <location>
        <begin position="40"/>
        <end position="63"/>
    </location>
</feature>
<evidence type="ECO:0000313" key="3">
    <source>
        <dbReference type="Proteomes" id="UP001597461"/>
    </source>
</evidence>
<sequence>MKTNVIILAATLGLTLSACTGKKADQKNADTMHKYTDTSKMVDSTHTDSTADSTTNAPADVKR</sequence>